<keyword evidence="1" id="KW-0472">Membrane</keyword>
<reference evidence="3" key="1">
    <citation type="submission" date="2016-06" db="EMBL/GenBank/DDBJ databases">
        <authorList>
            <person name="Varghese N."/>
            <person name="Submissions Spin"/>
        </authorList>
    </citation>
    <scope>NUCLEOTIDE SEQUENCE [LARGE SCALE GENOMIC DNA]</scope>
    <source>
        <strain evidence="3">DSM 45431</strain>
    </source>
</reference>
<gene>
    <name evidence="2" type="ORF">GA0070624_0574</name>
</gene>
<evidence type="ECO:0000313" key="2">
    <source>
        <dbReference type="EMBL" id="SCL14960.1"/>
    </source>
</evidence>
<keyword evidence="1" id="KW-0812">Transmembrane</keyword>
<evidence type="ECO:0000256" key="1">
    <source>
        <dbReference type="SAM" id="Phobius"/>
    </source>
</evidence>
<dbReference type="STRING" id="568872.GA0070624_0574"/>
<dbReference type="OrthoDB" id="3395477at2"/>
<keyword evidence="3" id="KW-1185">Reference proteome</keyword>
<evidence type="ECO:0000313" key="3">
    <source>
        <dbReference type="Proteomes" id="UP000199413"/>
    </source>
</evidence>
<evidence type="ECO:0008006" key="4">
    <source>
        <dbReference type="Google" id="ProtNLM"/>
    </source>
</evidence>
<sequence length="249" mass="26541">MSGSLRCRGRARRHRLSLIACFTAAGAVAALADLFAWEESLPIVAFVIAVVVAGALVLDQRVWSAASLRVKAAAMAAFVASFFWLIAMMYAPRLTVLALRGEPVVASVVDHDVTHYSSRSGGYDVHCYSLQRTDGSPIFGDICRHSDDEIIEGETISVLVDPSGLIAPETPDEVADARFWQIPGLVSLVATLVLCWVTGGLIARVGSGHLVPDGSLVHHDPDVGAGMNLDQFSATQRSRLRSVGVGSCR</sequence>
<protein>
    <recommendedName>
        <fullName evidence="4">DUF3592 domain-containing protein</fullName>
    </recommendedName>
</protein>
<dbReference type="Proteomes" id="UP000199413">
    <property type="component" value="Unassembled WGS sequence"/>
</dbReference>
<dbReference type="RefSeq" id="WP_091336405.1">
    <property type="nucleotide sequence ID" value="NZ_FMHV01000002.1"/>
</dbReference>
<organism evidence="2 3">
    <name type="scientific">Micromonospora rhizosphaerae</name>
    <dbReference type="NCBI Taxonomy" id="568872"/>
    <lineage>
        <taxon>Bacteria</taxon>
        <taxon>Bacillati</taxon>
        <taxon>Actinomycetota</taxon>
        <taxon>Actinomycetes</taxon>
        <taxon>Micromonosporales</taxon>
        <taxon>Micromonosporaceae</taxon>
        <taxon>Micromonospora</taxon>
    </lineage>
</organism>
<proteinExistence type="predicted"/>
<dbReference type="AlphaFoldDB" id="A0A1C6RCT2"/>
<name>A0A1C6RCT2_9ACTN</name>
<accession>A0A1C6RCT2</accession>
<feature type="transmembrane region" description="Helical" evidence="1">
    <location>
        <begin position="70"/>
        <end position="91"/>
    </location>
</feature>
<keyword evidence="1" id="KW-1133">Transmembrane helix</keyword>
<feature type="transmembrane region" description="Helical" evidence="1">
    <location>
        <begin position="42"/>
        <end position="58"/>
    </location>
</feature>
<dbReference type="EMBL" id="FMHV01000002">
    <property type="protein sequence ID" value="SCL14960.1"/>
    <property type="molecule type" value="Genomic_DNA"/>
</dbReference>